<sequence length="326" mass="36251">MLSGADVANALRAQLDGWLRQRLPSARETTLNQRKIFIVPSNTALGLVGVIALLFLLGINFQNSLVYIISFWLLALLLLNIFYTWRNLAGLTLTAMGVEPCFAGEKAVLEVELSRPVKQTKYALELAWKGEDQVQVDLISAQTLRVKLSHSTEGRGYFKPPRLQVSTRYPTGLAVAWSYVYLDVQGLVYPAPVEKAFQPIGQSHGVTTDDGLEIAGGTSDFSGVRDYQHGDGPKRIHWAKFAQTGKLYTKTFVDYASHDLWLDWDELPMPGIEVRLSHLCRKVLDFHQEQRQYGLKLPGKVIAPGKGEAHKARCLQALALFGVASE</sequence>
<evidence type="ECO:0000313" key="2">
    <source>
        <dbReference type="EMBL" id="QTR46251.1"/>
    </source>
</evidence>
<dbReference type="EMBL" id="CP072801">
    <property type="protein sequence ID" value="QTR46251.1"/>
    <property type="molecule type" value="Genomic_DNA"/>
</dbReference>
<evidence type="ECO:0000256" key="1">
    <source>
        <dbReference type="SAM" id="Phobius"/>
    </source>
</evidence>
<name>A0ABX7WSN6_9GAMM</name>
<reference evidence="2 3" key="1">
    <citation type="submission" date="2021-04" db="EMBL/GenBank/DDBJ databases">
        <title>Genomics, taxonomy and metabolism of representatives of sulfur bacteria of the genus Thiothrix: Thiothrix fructosivorans QT, Thiothrix unzii A1T and three new species, Thiothrix subterranea sp. nov., Thiothrix litoralis sp. nov. and 'Candidatus Thiothrix anitrata' sp. nov.</title>
        <authorList>
            <person name="Ravin N.V."/>
            <person name="Smolyakov D."/>
            <person name="Rudenko T.S."/>
            <person name="Mardanov A.V."/>
            <person name="Beletsky A.V."/>
            <person name="Markov N.D."/>
            <person name="Fomenkov A.I."/>
            <person name="Roberts R.J."/>
            <person name="Karnachuk O.V."/>
            <person name="Novikov A."/>
            <person name="Grabovich M.Y."/>
        </authorList>
    </citation>
    <scope>NUCLEOTIDE SEQUENCE [LARGE SCALE GENOMIC DNA]</scope>
    <source>
        <strain evidence="2 3">AS</strain>
    </source>
</reference>
<dbReference type="PANTHER" id="PTHR34351:SF1">
    <property type="entry name" value="SLR1927 PROTEIN"/>
    <property type="match status" value="1"/>
</dbReference>
<proteinExistence type="predicted"/>
<keyword evidence="1" id="KW-0812">Transmembrane</keyword>
<dbReference type="Proteomes" id="UP000672039">
    <property type="component" value="Chromosome"/>
</dbReference>
<protein>
    <submittedName>
        <fullName evidence="2">DUF58 domain-containing protein</fullName>
    </submittedName>
</protein>
<keyword evidence="1" id="KW-1133">Transmembrane helix</keyword>
<accession>A0ABX7WSN6</accession>
<evidence type="ECO:0000313" key="3">
    <source>
        <dbReference type="Proteomes" id="UP000672039"/>
    </source>
</evidence>
<gene>
    <name evidence="2" type="ORF">J9253_20135</name>
</gene>
<organism evidence="2 3">
    <name type="scientific">Thiothrix litoralis</name>
    <dbReference type="NCBI Taxonomy" id="2891210"/>
    <lineage>
        <taxon>Bacteria</taxon>
        <taxon>Pseudomonadati</taxon>
        <taxon>Pseudomonadota</taxon>
        <taxon>Gammaproteobacteria</taxon>
        <taxon>Thiotrichales</taxon>
        <taxon>Thiotrichaceae</taxon>
        <taxon>Thiothrix</taxon>
    </lineage>
</organism>
<feature type="transmembrane region" description="Helical" evidence="1">
    <location>
        <begin position="65"/>
        <end position="83"/>
    </location>
</feature>
<dbReference type="PANTHER" id="PTHR34351">
    <property type="entry name" value="SLR1927 PROTEIN-RELATED"/>
    <property type="match status" value="1"/>
</dbReference>
<keyword evidence="3" id="KW-1185">Reference proteome</keyword>
<keyword evidence="1" id="KW-0472">Membrane</keyword>
<feature type="transmembrane region" description="Helical" evidence="1">
    <location>
        <begin position="36"/>
        <end position="59"/>
    </location>
</feature>